<dbReference type="InterPro" id="IPR058791">
    <property type="entry name" value="3HB_CusB"/>
</dbReference>
<dbReference type="Pfam" id="PF11604">
    <property type="entry name" value="CusF_Ec"/>
    <property type="match status" value="1"/>
</dbReference>
<name>A0AA40RVR1_STUST</name>
<feature type="domain" description="Heavy metal binding" evidence="3">
    <location>
        <begin position="50"/>
        <end position="76"/>
    </location>
</feature>
<dbReference type="InterPro" id="IPR042230">
    <property type="entry name" value="CusF_sf"/>
</dbReference>
<dbReference type="FunFam" id="2.40.30.170:FF:000010">
    <property type="entry name" value="Efflux RND transporter periplasmic adaptor subunit"/>
    <property type="match status" value="1"/>
</dbReference>
<feature type="domain" description="CusB-like three alpha-helical bundle" evidence="4">
    <location>
        <begin position="163"/>
        <end position="210"/>
    </location>
</feature>
<dbReference type="Pfam" id="PF25954">
    <property type="entry name" value="Beta-barrel_RND_2"/>
    <property type="match status" value="1"/>
</dbReference>
<feature type="domain" description="CusB-like beta-barrel" evidence="6">
    <location>
        <begin position="248"/>
        <end position="325"/>
    </location>
</feature>
<dbReference type="Pfam" id="PF25919">
    <property type="entry name" value="BSH_CusB"/>
    <property type="match status" value="1"/>
</dbReference>
<dbReference type="Proteomes" id="UP001138621">
    <property type="component" value="Unassembled WGS sequence"/>
</dbReference>
<evidence type="ECO:0000259" key="4">
    <source>
        <dbReference type="Pfam" id="PF25869"/>
    </source>
</evidence>
<dbReference type="Gene3D" id="2.40.50.100">
    <property type="match status" value="1"/>
</dbReference>
<dbReference type="SUPFAM" id="SSF111369">
    <property type="entry name" value="HlyD-like secretion proteins"/>
    <property type="match status" value="1"/>
</dbReference>
<dbReference type="GO" id="GO:0046914">
    <property type="term" value="F:transition metal ion binding"/>
    <property type="evidence" value="ECO:0007669"/>
    <property type="project" value="TreeGrafter"/>
</dbReference>
<evidence type="ECO:0000256" key="1">
    <source>
        <dbReference type="ARBA" id="ARBA00009477"/>
    </source>
</evidence>
<feature type="domain" description="CzcB-like C-terminal circularly permuted SH3-like" evidence="7">
    <location>
        <begin position="332"/>
        <end position="391"/>
    </location>
</feature>
<dbReference type="GO" id="GO:0022857">
    <property type="term" value="F:transmembrane transporter activity"/>
    <property type="evidence" value="ECO:0007669"/>
    <property type="project" value="InterPro"/>
</dbReference>
<dbReference type="InterPro" id="IPR058792">
    <property type="entry name" value="Beta-barrel_RND_2"/>
</dbReference>
<dbReference type="InterPro" id="IPR006143">
    <property type="entry name" value="RND_pump_MFP"/>
</dbReference>
<dbReference type="AlphaFoldDB" id="A0AA40RVR1"/>
<dbReference type="EMBL" id="JAAMRD010000019">
    <property type="protein sequence ID" value="MBA1306587.1"/>
    <property type="molecule type" value="Genomic_DNA"/>
</dbReference>
<dbReference type="InterPro" id="IPR058649">
    <property type="entry name" value="CzcB_C"/>
</dbReference>
<protein>
    <submittedName>
        <fullName evidence="8">Efflux RND transporter periplasmic adaptor subunit</fullName>
    </submittedName>
</protein>
<dbReference type="GO" id="GO:0060003">
    <property type="term" value="P:copper ion export"/>
    <property type="evidence" value="ECO:0007669"/>
    <property type="project" value="TreeGrafter"/>
</dbReference>
<evidence type="ECO:0000313" key="8">
    <source>
        <dbReference type="EMBL" id="MBA1306587.1"/>
    </source>
</evidence>
<dbReference type="PANTHER" id="PTHR30097:SF15">
    <property type="entry name" value="CATION EFFLUX SYSTEM PROTEIN CUSB"/>
    <property type="match status" value="1"/>
</dbReference>
<dbReference type="InterPro" id="IPR045800">
    <property type="entry name" value="HMBD"/>
</dbReference>
<comment type="similarity">
    <text evidence="1">Belongs to the membrane fusion protein (MFP) (TC 8.A.1) family.</text>
</comment>
<gene>
    <name evidence="8" type="ORF">G7024_19500</name>
</gene>
<dbReference type="GO" id="GO:0030288">
    <property type="term" value="C:outer membrane-bounded periplasmic space"/>
    <property type="evidence" value="ECO:0007669"/>
    <property type="project" value="TreeGrafter"/>
</dbReference>
<dbReference type="InterPro" id="IPR051909">
    <property type="entry name" value="MFP_Cation_Efflux"/>
</dbReference>
<evidence type="ECO:0000259" key="5">
    <source>
        <dbReference type="Pfam" id="PF25919"/>
    </source>
</evidence>
<dbReference type="Gene3D" id="2.40.30.170">
    <property type="match status" value="1"/>
</dbReference>
<evidence type="ECO:0000259" key="6">
    <source>
        <dbReference type="Pfam" id="PF25954"/>
    </source>
</evidence>
<feature type="domain" description="CusB-like barrel-sandwich hybrid" evidence="5">
    <location>
        <begin position="127"/>
        <end position="244"/>
    </location>
</feature>
<dbReference type="GO" id="GO:0016020">
    <property type="term" value="C:membrane"/>
    <property type="evidence" value="ECO:0007669"/>
    <property type="project" value="InterPro"/>
</dbReference>
<dbReference type="NCBIfam" id="TIGR01730">
    <property type="entry name" value="RND_mfp"/>
    <property type="match status" value="1"/>
</dbReference>
<comment type="caution">
    <text evidence="8">The sequence shown here is derived from an EMBL/GenBank/DDBJ whole genome shotgun (WGS) entry which is preliminary data.</text>
</comment>
<dbReference type="Pfam" id="PF19335">
    <property type="entry name" value="HMBD"/>
    <property type="match status" value="1"/>
</dbReference>
<dbReference type="PANTHER" id="PTHR30097">
    <property type="entry name" value="CATION EFFLUX SYSTEM PROTEIN CUSB"/>
    <property type="match status" value="1"/>
</dbReference>
<dbReference type="Pfam" id="PF25869">
    <property type="entry name" value="3HB_CusB"/>
    <property type="match status" value="1"/>
</dbReference>
<dbReference type="InterPro" id="IPR021647">
    <property type="entry name" value="CusF_Ec"/>
</dbReference>
<dbReference type="Gene3D" id="6.10.140.730">
    <property type="match status" value="1"/>
</dbReference>
<dbReference type="GO" id="GO:0015679">
    <property type="term" value="P:plasma membrane copper ion transport"/>
    <property type="evidence" value="ECO:0007669"/>
    <property type="project" value="TreeGrafter"/>
</dbReference>
<proteinExistence type="inferred from homology"/>
<evidence type="ECO:0000259" key="3">
    <source>
        <dbReference type="Pfam" id="PF19335"/>
    </source>
</evidence>
<dbReference type="Gene3D" id="2.40.50.320">
    <property type="entry name" value="Copper binding periplasmic protein CusF"/>
    <property type="match status" value="1"/>
</dbReference>
<dbReference type="RefSeq" id="WP_181122152.1">
    <property type="nucleotide sequence ID" value="NZ_JAAMRD010000019.1"/>
</dbReference>
<keyword evidence="2" id="KW-0813">Transport</keyword>
<accession>A0AA40RVR1</accession>
<evidence type="ECO:0000313" key="9">
    <source>
        <dbReference type="Proteomes" id="UP001138621"/>
    </source>
</evidence>
<dbReference type="Pfam" id="PF25975">
    <property type="entry name" value="CzcB_C"/>
    <property type="match status" value="1"/>
</dbReference>
<organism evidence="8 9">
    <name type="scientific">Stutzerimonas stutzeri</name>
    <name type="common">Pseudomonas stutzeri</name>
    <dbReference type="NCBI Taxonomy" id="316"/>
    <lineage>
        <taxon>Bacteria</taxon>
        <taxon>Pseudomonadati</taxon>
        <taxon>Pseudomonadota</taxon>
        <taxon>Gammaproteobacteria</taxon>
        <taxon>Pseudomonadales</taxon>
        <taxon>Pseudomonadaceae</taxon>
        <taxon>Stutzerimonas</taxon>
    </lineage>
</organism>
<dbReference type="Gene3D" id="2.40.420.20">
    <property type="match status" value="1"/>
</dbReference>
<dbReference type="InterPro" id="IPR058790">
    <property type="entry name" value="BSH_CusB"/>
</dbReference>
<sequence>MSRTVLASITLLGVAIAVGVGGGYWFARQYGDMAAHGSTSEAGSHAQVLYWYDPMVPQHRFDRPGKSPFMDMDLVPRYANQDGDAAAISIDAGVTQNLGVRLATVRRGPLASRIDAVGVLEYNARDVALVQTRAGGFVERVFRHAPGDLIEKGAPLADLLIPEWAAAQEEYLALRRAGDAALLDAARQRLRLAGMPASTISRLERSGKIDATISVIAPLAGVLQELEVREGMTLAAGAPLARINGLDSVWLEVAVPEAQSAGIQVGQQAAARLPALPGQVIEGEVSAVLPEASAASRTLRVRVQLPNPEGRLRPGLTAQVALAGSETAAVLLVPSEAVIRTGRRALVMLAEAGGRYRPVEVETGRESGSHTAILRGLEEGQQVVASGQFLLDSEASLRGIVAAPVVDAAAHGHVHGAVQPAPALHEAEGRVLSLDGEQLRIAHGPFNTLGMPGMTMRFPVADVALLQGVQPQARIRFAVRETDQGLLIERLQLLEQQP</sequence>
<reference evidence="8" key="1">
    <citation type="submission" date="2020-02" db="EMBL/GenBank/DDBJ databases">
        <title>Synteny-based analysis reveals conserved mechanism for high triclosan tolerance in Pseudomonas, as well as instances of horizontal transfer.</title>
        <authorList>
            <person name="Mcfarland A.G."/>
            <person name="Bertucci H.K."/>
            <person name="Litmann E."/>
            <person name="Shen J."/>
            <person name="Huttenhower C."/>
            <person name="Hartmann E.M."/>
        </authorList>
    </citation>
    <scope>NUCLEOTIDE SEQUENCE</scope>
    <source>
        <strain evidence="8">109A1</strain>
    </source>
</reference>
<evidence type="ECO:0000256" key="2">
    <source>
        <dbReference type="ARBA" id="ARBA00022448"/>
    </source>
</evidence>
<evidence type="ECO:0000259" key="7">
    <source>
        <dbReference type="Pfam" id="PF25975"/>
    </source>
</evidence>